<dbReference type="PANTHER" id="PTHR11106:SF27">
    <property type="entry name" value="MACRO DOMAIN-CONTAINING PROTEIN"/>
    <property type="match status" value="1"/>
</dbReference>
<dbReference type="PROSITE" id="PS51154">
    <property type="entry name" value="MACRO"/>
    <property type="match status" value="1"/>
</dbReference>
<dbReference type="EMBL" id="BSDP01000001">
    <property type="protein sequence ID" value="GLI29133.1"/>
    <property type="molecule type" value="Genomic_DNA"/>
</dbReference>
<dbReference type="SUPFAM" id="SSF52949">
    <property type="entry name" value="Macro domain-like"/>
    <property type="match status" value="1"/>
</dbReference>
<evidence type="ECO:0000313" key="2">
    <source>
        <dbReference type="EMBL" id="GLI29133.1"/>
    </source>
</evidence>
<feature type="domain" description="Macro" evidence="1">
    <location>
        <begin position="1"/>
        <end position="168"/>
    </location>
</feature>
<comment type="caution">
    <text evidence="2">The sequence shown here is derived from an EMBL/GenBank/DDBJ whole genome shotgun (WGS) entry which is preliminary data.</text>
</comment>
<dbReference type="InterPro" id="IPR002589">
    <property type="entry name" value="Macro_dom"/>
</dbReference>
<dbReference type="RefSeq" id="WP_281887049.1">
    <property type="nucleotide sequence ID" value="NZ_BSDP01000001.1"/>
</dbReference>
<protein>
    <recommendedName>
        <fullName evidence="1">Macro domain-containing protein</fullName>
    </recommendedName>
</protein>
<evidence type="ECO:0000259" key="1">
    <source>
        <dbReference type="PROSITE" id="PS51154"/>
    </source>
</evidence>
<gene>
    <name evidence="2" type="ORF">ARHIZOSPH14_33750</name>
</gene>
<dbReference type="Proteomes" id="UP001144396">
    <property type="component" value="Unassembled WGS sequence"/>
</dbReference>
<dbReference type="Pfam" id="PF01661">
    <property type="entry name" value="Macro"/>
    <property type="match status" value="1"/>
</dbReference>
<name>A0A9W6FT76_9MICO</name>
<reference evidence="2" key="1">
    <citation type="submission" date="2022-12" db="EMBL/GenBank/DDBJ databases">
        <title>Reference genome sequencing for broad-spectrum identification of bacterial and archaeal isolates by mass spectrometry.</title>
        <authorList>
            <person name="Sekiguchi Y."/>
            <person name="Tourlousse D.M."/>
        </authorList>
    </citation>
    <scope>NUCLEOTIDE SEQUENCE</scope>
    <source>
        <strain evidence="2">14</strain>
    </source>
</reference>
<dbReference type="PANTHER" id="PTHR11106">
    <property type="entry name" value="GANGLIOSIDE INDUCED DIFFERENTIATION ASSOCIATED PROTEIN 2-RELATED"/>
    <property type="match status" value="1"/>
</dbReference>
<dbReference type="InterPro" id="IPR043472">
    <property type="entry name" value="Macro_dom-like"/>
</dbReference>
<dbReference type="AlphaFoldDB" id="A0A9W6FT76"/>
<keyword evidence="3" id="KW-1185">Reference proteome</keyword>
<dbReference type="SMART" id="SM00506">
    <property type="entry name" value="A1pp"/>
    <property type="match status" value="1"/>
</dbReference>
<proteinExistence type="predicted"/>
<accession>A0A9W6FT76</accession>
<evidence type="ECO:0000313" key="3">
    <source>
        <dbReference type="Proteomes" id="UP001144396"/>
    </source>
</evidence>
<dbReference type="Gene3D" id="3.40.220.10">
    <property type="entry name" value="Leucine Aminopeptidase, subunit E, domain 1"/>
    <property type="match status" value="1"/>
</dbReference>
<organism evidence="2 3">
    <name type="scientific">Agromyces rhizosphaerae</name>
    <dbReference type="NCBI Taxonomy" id="88374"/>
    <lineage>
        <taxon>Bacteria</taxon>
        <taxon>Bacillati</taxon>
        <taxon>Actinomycetota</taxon>
        <taxon>Actinomycetes</taxon>
        <taxon>Micrococcales</taxon>
        <taxon>Microbacteriaceae</taxon>
        <taxon>Agromyces</taxon>
    </lineage>
</organism>
<sequence length="320" mass="34581">MPTITSVHGDLTEQRVDAIVNTASRRMRGGGGLDGAIHRAGGPAVLRDCRERFPRGLAVGDAGWTTAGELPATWVIHTVAPKHRGRPEDRELLASCYRRALEVADELGARSVAFPIIGTGVRRWPTREAVGAAIEAISTSGSSVRDVRLVTFTDDAAHAEVQRRLGAATPLRILQGVRALHERGVHAARILPGVSPSGLHWRVAVTHADNFVTEPYGLRVRDHDRAIHYTSADGTGFAEGEVNLTSTPDDAADLMLRALPDLDAGVDDPTYVRWYADLLAEVERHDALPIAFADGFDDSDGWEIGWGSGRRYPHPPGPAR</sequence>